<evidence type="ECO:0000313" key="2">
    <source>
        <dbReference type="Proteomes" id="UP000663846"/>
    </source>
</evidence>
<protein>
    <submittedName>
        <fullName evidence="1">Uncharacterized protein</fullName>
    </submittedName>
</protein>
<gene>
    <name evidence="1" type="ORF">RDB_LOCUS150077</name>
</gene>
<organism evidence="1 2">
    <name type="scientific">Rhizoctonia solani</name>
    <dbReference type="NCBI Taxonomy" id="456999"/>
    <lineage>
        <taxon>Eukaryota</taxon>
        <taxon>Fungi</taxon>
        <taxon>Dikarya</taxon>
        <taxon>Basidiomycota</taxon>
        <taxon>Agaricomycotina</taxon>
        <taxon>Agaricomycetes</taxon>
        <taxon>Cantharellales</taxon>
        <taxon>Ceratobasidiaceae</taxon>
        <taxon>Rhizoctonia</taxon>
    </lineage>
</organism>
<sequence>MRTPPHLEGLSLTVLGHPRGTPIKHPITRAAVAGGREFKRIIAHLLFRRVRPVETRLYAAARNSFAIVAMGILCFRTITALLQAQNEIGSRMTSAACDGRASPSHNISILMERPISDSRWNASSLEGIDINVTASWRHSRRGYGTFELFGCPSHWTGGFKNYHQLLERSPNSDIIVYHIEVRPRVPGGQILYDQMPFVWLVNSMEIPSNFTDMYETTFQVRDFTPPWELLRGSHIEAEAKLITRRFISSSIMKDVVLNSEPVYRPLSLYPIVESSVVALNSSGASGASATISASLTPGLMYLRNQADVRSSSNVCDFIDDYRSRGFKRRLKEEYHSRSTEGGSETIQIVKFLRDFVIEFGPADLDTENHPLQQTDRHSSLSNEEVVAGTQIPLMRMDSDKPRISQNELKAGEIV</sequence>
<comment type="caution">
    <text evidence="1">The sequence shown here is derived from an EMBL/GenBank/DDBJ whole genome shotgun (WGS) entry which is preliminary data.</text>
</comment>
<reference evidence="1" key="1">
    <citation type="submission" date="2021-01" db="EMBL/GenBank/DDBJ databases">
        <authorList>
            <person name="Kaushik A."/>
        </authorList>
    </citation>
    <scope>NUCLEOTIDE SEQUENCE</scope>
    <source>
        <strain evidence="1">AG1-1C</strain>
    </source>
</reference>
<accession>A0A8H3GK18</accession>
<name>A0A8H3GK18_9AGAM</name>
<proteinExistence type="predicted"/>
<dbReference type="AlphaFoldDB" id="A0A8H3GK18"/>
<evidence type="ECO:0000313" key="1">
    <source>
        <dbReference type="EMBL" id="CAE6454556.1"/>
    </source>
</evidence>
<dbReference type="EMBL" id="CAJMWS010000606">
    <property type="protein sequence ID" value="CAE6454556.1"/>
    <property type="molecule type" value="Genomic_DNA"/>
</dbReference>
<dbReference type="Proteomes" id="UP000663846">
    <property type="component" value="Unassembled WGS sequence"/>
</dbReference>